<protein>
    <recommendedName>
        <fullName evidence="3">Secreted protein</fullName>
    </recommendedName>
</protein>
<accession>A0AB34HE20</accession>
<evidence type="ECO:0000313" key="1">
    <source>
        <dbReference type="EMBL" id="KAJ8788854.1"/>
    </source>
</evidence>
<proteinExistence type="predicted"/>
<comment type="caution">
    <text evidence="1">The sequence shown here is derived from an EMBL/GenBank/DDBJ whole genome shotgun (WGS) entry which is preliminary data.</text>
</comment>
<organism evidence="1 2">
    <name type="scientific">Eschrichtius robustus</name>
    <name type="common">California gray whale</name>
    <name type="synonym">Eschrichtius gibbosus</name>
    <dbReference type="NCBI Taxonomy" id="9764"/>
    <lineage>
        <taxon>Eukaryota</taxon>
        <taxon>Metazoa</taxon>
        <taxon>Chordata</taxon>
        <taxon>Craniata</taxon>
        <taxon>Vertebrata</taxon>
        <taxon>Euteleostomi</taxon>
        <taxon>Mammalia</taxon>
        <taxon>Eutheria</taxon>
        <taxon>Laurasiatheria</taxon>
        <taxon>Artiodactyla</taxon>
        <taxon>Whippomorpha</taxon>
        <taxon>Cetacea</taxon>
        <taxon>Mysticeti</taxon>
        <taxon>Eschrichtiidae</taxon>
        <taxon>Eschrichtius</taxon>
    </lineage>
</organism>
<dbReference type="AlphaFoldDB" id="A0AB34HE20"/>
<sequence length="83" mass="9673">MAGRGQLVLSHFPKPAHSLPCIWFHVPTLVFRPHQQRFFFPPRASLVVQWLGTRLPVQRTRVRTLVQEDATCRGATKPMRHNY</sequence>
<reference evidence="1 2" key="1">
    <citation type="submission" date="2022-11" db="EMBL/GenBank/DDBJ databases">
        <title>Whole genome sequence of Eschrichtius robustus ER-17-0199.</title>
        <authorList>
            <person name="Bruniche-Olsen A."/>
            <person name="Black A.N."/>
            <person name="Fields C.J."/>
            <person name="Walden K."/>
            <person name="Dewoody J.A."/>
        </authorList>
    </citation>
    <scope>NUCLEOTIDE SEQUENCE [LARGE SCALE GENOMIC DNA]</scope>
    <source>
        <strain evidence="1">ER-17-0199</strain>
        <tissue evidence="1">Blubber</tissue>
    </source>
</reference>
<gene>
    <name evidence="1" type="ORF">J1605_005150</name>
</gene>
<evidence type="ECO:0000313" key="2">
    <source>
        <dbReference type="Proteomes" id="UP001159641"/>
    </source>
</evidence>
<dbReference type="Proteomes" id="UP001159641">
    <property type="component" value="Unassembled WGS sequence"/>
</dbReference>
<evidence type="ECO:0008006" key="3">
    <source>
        <dbReference type="Google" id="ProtNLM"/>
    </source>
</evidence>
<keyword evidence="2" id="KW-1185">Reference proteome</keyword>
<name>A0AB34HE20_ESCRO</name>
<dbReference type="EMBL" id="JAIQCJ010001564">
    <property type="protein sequence ID" value="KAJ8788854.1"/>
    <property type="molecule type" value="Genomic_DNA"/>
</dbReference>